<dbReference type="Gene3D" id="3.40.50.620">
    <property type="entry name" value="HUPs"/>
    <property type="match status" value="1"/>
</dbReference>
<evidence type="ECO:0000313" key="14">
    <source>
        <dbReference type="Proteomes" id="UP000434580"/>
    </source>
</evidence>
<evidence type="ECO:0000256" key="4">
    <source>
        <dbReference type="ARBA" id="ARBA00022642"/>
    </source>
</evidence>
<evidence type="ECO:0000256" key="8">
    <source>
        <dbReference type="ARBA" id="ARBA00022840"/>
    </source>
</evidence>
<evidence type="ECO:0000256" key="9">
    <source>
        <dbReference type="ARBA" id="ARBA00023027"/>
    </source>
</evidence>
<feature type="domain" description="Cytidyltransferase-like" evidence="12">
    <location>
        <begin position="11"/>
        <end position="185"/>
    </location>
</feature>
<evidence type="ECO:0000256" key="6">
    <source>
        <dbReference type="ARBA" id="ARBA00022695"/>
    </source>
</evidence>
<keyword evidence="5 11" id="KW-0808">Transferase</keyword>
<sequence length="211" mass="23596">MAISVSNPIAYVGGTFNPVHFGHLRVATELGEALGVAQVMLMPCYQPVHRQEPGVTADQRLAMLRLAIADDAQLYADAREIERGGASYTVDSLRSIRAEQGTESAIYFAMGADAFNQLQNWKDWQQLFDLANVVVMHRPGSVIDWQCDFLRSRVKALDGIHQTAGDLFELEVSALDISSTDIRQRTRKGRSIDYLLPPSVVKHIQNHQLYR</sequence>
<evidence type="ECO:0000256" key="10">
    <source>
        <dbReference type="ARBA" id="ARBA00048721"/>
    </source>
</evidence>
<evidence type="ECO:0000256" key="5">
    <source>
        <dbReference type="ARBA" id="ARBA00022679"/>
    </source>
</evidence>
<dbReference type="Proteomes" id="UP000434580">
    <property type="component" value="Unassembled WGS sequence"/>
</dbReference>
<dbReference type="HAMAP" id="MF_00244">
    <property type="entry name" value="NaMN_adenylyltr"/>
    <property type="match status" value="1"/>
</dbReference>
<gene>
    <name evidence="11 13" type="primary">nadD</name>
    <name evidence="13" type="ORF">DPBNPPHM_04135</name>
</gene>
<dbReference type="PANTHER" id="PTHR39321:SF3">
    <property type="entry name" value="PHOSPHOPANTETHEINE ADENYLYLTRANSFERASE"/>
    <property type="match status" value="1"/>
</dbReference>
<dbReference type="AlphaFoldDB" id="A0A5S9PWR2"/>
<dbReference type="InterPro" id="IPR005248">
    <property type="entry name" value="NadD/NMNAT"/>
</dbReference>
<dbReference type="PANTHER" id="PTHR39321">
    <property type="entry name" value="NICOTINATE-NUCLEOTIDE ADENYLYLTRANSFERASE-RELATED"/>
    <property type="match status" value="1"/>
</dbReference>
<evidence type="ECO:0000256" key="2">
    <source>
        <dbReference type="ARBA" id="ARBA00005019"/>
    </source>
</evidence>
<evidence type="ECO:0000256" key="1">
    <source>
        <dbReference type="ARBA" id="ARBA00002324"/>
    </source>
</evidence>
<protein>
    <recommendedName>
        <fullName evidence="11">Probable nicotinate-nucleotide adenylyltransferase</fullName>
        <ecNumber evidence="11">2.7.7.18</ecNumber>
    </recommendedName>
    <alternativeName>
        <fullName evidence="11">Deamido-NAD(+) diphosphorylase</fullName>
    </alternativeName>
    <alternativeName>
        <fullName evidence="11">Deamido-NAD(+) pyrophosphorylase</fullName>
    </alternativeName>
    <alternativeName>
        <fullName evidence="11">Nicotinate mononucleotide adenylyltransferase</fullName>
        <shortName evidence="11">NaMN adenylyltransferase</shortName>
    </alternativeName>
</protein>
<dbReference type="NCBIfam" id="TIGR00125">
    <property type="entry name" value="cyt_tran_rel"/>
    <property type="match status" value="1"/>
</dbReference>
<dbReference type="InterPro" id="IPR014729">
    <property type="entry name" value="Rossmann-like_a/b/a_fold"/>
</dbReference>
<comment type="pathway">
    <text evidence="2 11">Cofactor biosynthesis; NAD(+) biosynthesis; deamido-NAD(+) from nicotinate D-ribonucleotide: step 1/1.</text>
</comment>
<keyword evidence="9 11" id="KW-0520">NAD</keyword>
<dbReference type="EMBL" id="CACSII010000014">
    <property type="protein sequence ID" value="CAA0108762.1"/>
    <property type="molecule type" value="Genomic_DNA"/>
</dbReference>
<dbReference type="NCBIfam" id="NF000839">
    <property type="entry name" value="PRK00071.1-1"/>
    <property type="match status" value="1"/>
</dbReference>
<comment type="similarity">
    <text evidence="3 11">Belongs to the NadD family.</text>
</comment>
<dbReference type="InterPro" id="IPR004821">
    <property type="entry name" value="Cyt_trans-like"/>
</dbReference>
<dbReference type="GO" id="GO:0004515">
    <property type="term" value="F:nicotinate-nucleotide adenylyltransferase activity"/>
    <property type="evidence" value="ECO:0007669"/>
    <property type="project" value="UniProtKB-UniRule"/>
</dbReference>
<evidence type="ECO:0000256" key="11">
    <source>
        <dbReference type="HAMAP-Rule" id="MF_00244"/>
    </source>
</evidence>
<dbReference type="NCBIfam" id="NF000840">
    <property type="entry name" value="PRK00071.1-3"/>
    <property type="match status" value="1"/>
</dbReference>
<dbReference type="Pfam" id="PF01467">
    <property type="entry name" value="CTP_transf_like"/>
    <property type="match status" value="1"/>
</dbReference>
<evidence type="ECO:0000256" key="3">
    <source>
        <dbReference type="ARBA" id="ARBA00009014"/>
    </source>
</evidence>
<comment type="function">
    <text evidence="1 11">Catalyzes the reversible adenylation of nicotinate mononucleotide (NaMN) to nicotinic acid adenine dinucleotide (NaAD).</text>
</comment>
<comment type="catalytic activity">
    <reaction evidence="10 11">
        <text>nicotinate beta-D-ribonucleotide + ATP + H(+) = deamido-NAD(+) + diphosphate</text>
        <dbReference type="Rhea" id="RHEA:22860"/>
        <dbReference type="ChEBI" id="CHEBI:15378"/>
        <dbReference type="ChEBI" id="CHEBI:30616"/>
        <dbReference type="ChEBI" id="CHEBI:33019"/>
        <dbReference type="ChEBI" id="CHEBI:57502"/>
        <dbReference type="ChEBI" id="CHEBI:58437"/>
        <dbReference type="EC" id="2.7.7.18"/>
    </reaction>
</comment>
<organism evidence="13 14">
    <name type="scientific">BD1-7 clade bacterium</name>
    <dbReference type="NCBI Taxonomy" id="2029982"/>
    <lineage>
        <taxon>Bacteria</taxon>
        <taxon>Pseudomonadati</taxon>
        <taxon>Pseudomonadota</taxon>
        <taxon>Gammaproteobacteria</taxon>
        <taxon>Cellvibrionales</taxon>
        <taxon>Spongiibacteraceae</taxon>
        <taxon>BD1-7 clade</taxon>
    </lineage>
</organism>
<reference evidence="13 14" key="1">
    <citation type="submission" date="2019-11" db="EMBL/GenBank/DDBJ databases">
        <authorList>
            <person name="Holert J."/>
        </authorList>
    </citation>
    <scope>NUCLEOTIDE SEQUENCE [LARGE SCALE GENOMIC DNA]</scope>
    <source>
        <strain evidence="13">BC5_2</strain>
    </source>
</reference>
<dbReference type="GO" id="GO:0005524">
    <property type="term" value="F:ATP binding"/>
    <property type="evidence" value="ECO:0007669"/>
    <property type="project" value="UniProtKB-KW"/>
</dbReference>
<keyword evidence="8 11" id="KW-0067">ATP-binding</keyword>
<dbReference type="OrthoDB" id="5295945at2"/>
<dbReference type="UniPathway" id="UPA00253">
    <property type="reaction ID" value="UER00332"/>
</dbReference>
<accession>A0A5S9PWR2</accession>
<evidence type="ECO:0000256" key="7">
    <source>
        <dbReference type="ARBA" id="ARBA00022741"/>
    </source>
</evidence>
<proteinExistence type="inferred from homology"/>
<dbReference type="CDD" id="cd02165">
    <property type="entry name" value="NMNAT"/>
    <property type="match status" value="1"/>
</dbReference>
<dbReference type="GO" id="GO:0009435">
    <property type="term" value="P:NAD+ biosynthetic process"/>
    <property type="evidence" value="ECO:0007669"/>
    <property type="project" value="UniProtKB-UniRule"/>
</dbReference>
<evidence type="ECO:0000313" key="13">
    <source>
        <dbReference type="EMBL" id="CAA0108762.1"/>
    </source>
</evidence>
<keyword evidence="6 11" id="KW-0548">Nucleotidyltransferase</keyword>
<keyword evidence="7 11" id="KW-0547">Nucleotide-binding</keyword>
<dbReference type="NCBIfam" id="TIGR00482">
    <property type="entry name" value="nicotinate (nicotinamide) nucleotide adenylyltransferase"/>
    <property type="match status" value="1"/>
</dbReference>
<evidence type="ECO:0000259" key="12">
    <source>
        <dbReference type="Pfam" id="PF01467"/>
    </source>
</evidence>
<name>A0A5S9PWR2_9GAMM</name>
<keyword evidence="4 11" id="KW-0662">Pyridine nucleotide biosynthesis</keyword>
<dbReference type="EC" id="2.7.7.18" evidence="11"/>
<dbReference type="SUPFAM" id="SSF52374">
    <property type="entry name" value="Nucleotidylyl transferase"/>
    <property type="match status" value="1"/>
</dbReference>